<organism evidence="3 4">
    <name type="scientific">Glaciimonas immobilis</name>
    <dbReference type="NCBI Taxonomy" id="728004"/>
    <lineage>
        <taxon>Bacteria</taxon>
        <taxon>Pseudomonadati</taxon>
        <taxon>Pseudomonadota</taxon>
        <taxon>Betaproteobacteria</taxon>
        <taxon>Burkholderiales</taxon>
        <taxon>Oxalobacteraceae</taxon>
        <taxon>Glaciimonas</taxon>
    </lineage>
</organism>
<keyword evidence="4" id="KW-1185">Reference proteome</keyword>
<sequence length="71" mass="8220">MLDALRQIEKRGALEMAERQGQVYDKTFRYAIAIGVADNDSLHSLRGALKQTMNGTMPRLRRRSYRSLFVF</sequence>
<protein>
    <recommendedName>
        <fullName evidence="2">Phage integrase central domain-containing protein</fullName>
    </recommendedName>
</protein>
<dbReference type="AlphaFoldDB" id="A0A840RZ68"/>
<comment type="caution">
    <text evidence="3">The sequence shown here is derived from an EMBL/GenBank/DDBJ whole genome shotgun (WGS) entry which is preliminary data.</text>
</comment>
<dbReference type="EMBL" id="JACHHQ010000008">
    <property type="protein sequence ID" value="MBB5201791.1"/>
    <property type="molecule type" value="Genomic_DNA"/>
</dbReference>
<evidence type="ECO:0000313" key="4">
    <source>
        <dbReference type="Proteomes" id="UP000571084"/>
    </source>
</evidence>
<dbReference type="GO" id="GO:0003677">
    <property type="term" value="F:DNA binding"/>
    <property type="evidence" value="ECO:0007669"/>
    <property type="project" value="UniProtKB-KW"/>
</dbReference>
<dbReference type="RefSeq" id="WP_168057200.1">
    <property type="nucleotide sequence ID" value="NZ_JAAOZT010000017.1"/>
</dbReference>
<reference evidence="3 4" key="1">
    <citation type="submission" date="2020-08" db="EMBL/GenBank/DDBJ databases">
        <title>Genomic Encyclopedia of Type Strains, Phase IV (KMG-IV): sequencing the most valuable type-strain genomes for metagenomic binning, comparative biology and taxonomic classification.</title>
        <authorList>
            <person name="Goeker M."/>
        </authorList>
    </citation>
    <scope>NUCLEOTIDE SEQUENCE [LARGE SCALE GENOMIC DNA]</scope>
    <source>
        <strain evidence="3 4">DSM 23240</strain>
    </source>
</reference>
<feature type="domain" description="Phage integrase central" evidence="2">
    <location>
        <begin position="1"/>
        <end position="48"/>
    </location>
</feature>
<dbReference type="Pfam" id="PF22022">
    <property type="entry name" value="Phage_int_M"/>
    <property type="match status" value="1"/>
</dbReference>
<dbReference type="Gene3D" id="1.10.150.130">
    <property type="match status" value="1"/>
</dbReference>
<evidence type="ECO:0000313" key="3">
    <source>
        <dbReference type="EMBL" id="MBB5201791.1"/>
    </source>
</evidence>
<dbReference type="Proteomes" id="UP000571084">
    <property type="component" value="Unassembled WGS sequence"/>
</dbReference>
<dbReference type="InterPro" id="IPR053876">
    <property type="entry name" value="Phage_int_M"/>
</dbReference>
<keyword evidence="1" id="KW-0238">DNA-binding</keyword>
<dbReference type="InterPro" id="IPR010998">
    <property type="entry name" value="Integrase_recombinase_N"/>
</dbReference>
<evidence type="ECO:0000259" key="2">
    <source>
        <dbReference type="Pfam" id="PF22022"/>
    </source>
</evidence>
<name>A0A840RZ68_9BURK</name>
<accession>A0A840RZ68</accession>
<gene>
    <name evidence="3" type="ORF">HNR39_003649</name>
</gene>
<proteinExistence type="predicted"/>
<evidence type="ECO:0000256" key="1">
    <source>
        <dbReference type="ARBA" id="ARBA00023125"/>
    </source>
</evidence>